<organism evidence="2">
    <name type="scientific">Eucalyptus grandis</name>
    <name type="common">Flooded gum</name>
    <dbReference type="NCBI Taxonomy" id="71139"/>
    <lineage>
        <taxon>Eukaryota</taxon>
        <taxon>Viridiplantae</taxon>
        <taxon>Streptophyta</taxon>
        <taxon>Embryophyta</taxon>
        <taxon>Tracheophyta</taxon>
        <taxon>Spermatophyta</taxon>
        <taxon>Magnoliopsida</taxon>
        <taxon>eudicotyledons</taxon>
        <taxon>Gunneridae</taxon>
        <taxon>Pentapetalae</taxon>
        <taxon>rosids</taxon>
        <taxon>malvids</taxon>
        <taxon>Myrtales</taxon>
        <taxon>Myrtaceae</taxon>
        <taxon>Myrtoideae</taxon>
        <taxon>Eucalypteae</taxon>
        <taxon>Eucalyptus</taxon>
    </lineage>
</organism>
<protein>
    <submittedName>
        <fullName evidence="2">Uncharacterized protein</fullName>
    </submittedName>
</protein>
<gene>
    <name evidence="2" type="ORF">EUGRSUZ_G01443</name>
</gene>
<evidence type="ECO:0000313" key="2">
    <source>
        <dbReference type="EMBL" id="KCW63780.1"/>
    </source>
</evidence>
<proteinExistence type="predicted"/>
<dbReference type="Gramene" id="KCW63780">
    <property type="protein sequence ID" value="KCW63780"/>
    <property type="gene ID" value="EUGRSUZ_G01443"/>
</dbReference>
<feature type="region of interest" description="Disordered" evidence="1">
    <location>
        <begin position="68"/>
        <end position="91"/>
    </location>
</feature>
<sequence>MPSPQPLISKFLENPSLHLTFPLNLSIARITCSSRTREIRLTNRTEKPISQLHKSKGAIFSKTQHDISHAGPHICKRRSRTRTRAKRRLPD</sequence>
<reference evidence="2" key="1">
    <citation type="submission" date="2013-07" db="EMBL/GenBank/DDBJ databases">
        <title>The genome of Eucalyptus grandis.</title>
        <authorList>
            <person name="Schmutz J."/>
            <person name="Hayes R."/>
            <person name="Myburg A."/>
            <person name="Tuskan G."/>
            <person name="Grattapaglia D."/>
            <person name="Rokhsar D.S."/>
        </authorList>
    </citation>
    <scope>NUCLEOTIDE SEQUENCE</scope>
    <source>
        <tissue evidence="2">Leaf extractions</tissue>
    </source>
</reference>
<feature type="compositionally biased region" description="Basic residues" evidence="1">
    <location>
        <begin position="74"/>
        <end position="91"/>
    </location>
</feature>
<dbReference type="InParanoid" id="A0A059BDL8"/>
<dbReference type="EMBL" id="KK198759">
    <property type="protein sequence ID" value="KCW63780.1"/>
    <property type="molecule type" value="Genomic_DNA"/>
</dbReference>
<evidence type="ECO:0000256" key="1">
    <source>
        <dbReference type="SAM" id="MobiDB-lite"/>
    </source>
</evidence>
<name>A0A059BDL8_EUCGR</name>
<dbReference type="AlphaFoldDB" id="A0A059BDL8"/>
<accession>A0A059BDL8</accession>